<dbReference type="Gene3D" id="2.100.10.50">
    <property type="match status" value="2"/>
</dbReference>
<organism evidence="2 3">
    <name type="scientific">Poecilia formosa</name>
    <name type="common">Amazon molly</name>
    <name type="synonym">Limia formosa</name>
    <dbReference type="NCBI Taxonomy" id="48698"/>
    <lineage>
        <taxon>Eukaryota</taxon>
        <taxon>Metazoa</taxon>
        <taxon>Chordata</taxon>
        <taxon>Craniata</taxon>
        <taxon>Vertebrata</taxon>
        <taxon>Euteleostomi</taxon>
        <taxon>Actinopterygii</taxon>
        <taxon>Neopterygii</taxon>
        <taxon>Teleostei</taxon>
        <taxon>Neoteleostei</taxon>
        <taxon>Acanthomorphata</taxon>
        <taxon>Ovalentaria</taxon>
        <taxon>Atherinomorphae</taxon>
        <taxon>Cyprinodontiformes</taxon>
        <taxon>Poeciliidae</taxon>
        <taxon>Poeciliinae</taxon>
        <taxon>Poecilia</taxon>
    </lineage>
</organism>
<keyword evidence="3" id="KW-1185">Reference proteome</keyword>
<dbReference type="PROSITE" id="PS51498">
    <property type="entry name" value="MABP"/>
    <property type="match status" value="2"/>
</dbReference>
<reference evidence="2" key="2">
    <citation type="submission" date="2025-08" db="UniProtKB">
        <authorList>
            <consortium name="Ensembl"/>
        </authorList>
    </citation>
    <scope>IDENTIFICATION</scope>
</reference>
<evidence type="ECO:0000313" key="3">
    <source>
        <dbReference type="Proteomes" id="UP000028760"/>
    </source>
</evidence>
<feature type="domain" description="MABP" evidence="1">
    <location>
        <begin position="1"/>
        <end position="93"/>
    </location>
</feature>
<dbReference type="Proteomes" id="UP000028760">
    <property type="component" value="Unassembled WGS sequence"/>
</dbReference>
<dbReference type="Ensembl" id="ENSPFOT00000025653.1">
    <property type="protein sequence ID" value="ENSPFOP00000021233.1"/>
    <property type="gene ID" value="ENSPFOG00000023136.1"/>
</dbReference>
<reference evidence="2" key="3">
    <citation type="submission" date="2025-09" db="UniProtKB">
        <authorList>
            <consortium name="Ensembl"/>
        </authorList>
    </citation>
    <scope>IDENTIFICATION</scope>
</reference>
<dbReference type="OMA" id="QWERSAC"/>
<dbReference type="GO" id="GO:0005737">
    <property type="term" value="C:cytoplasm"/>
    <property type="evidence" value="ECO:0007669"/>
    <property type="project" value="UniProtKB-ARBA"/>
</dbReference>
<name>A0A096LPZ2_POEFO</name>
<reference evidence="3" key="1">
    <citation type="submission" date="2013-10" db="EMBL/GenBank/DDBJ databases">
        <authorList>
            <person name="Schartl M."/>
            <person name="Warren W."/>
        </authorList>
    </citation>
    <scope>NUCLEOTIDE SEQUENCE [LARGE SCALE GENOMIC DNA]</scope>
    <source>
        <strain evidence="3">female</strain>
    </source>
</reference>
<sequence>INDICISLDSDEELWFSNNGYTKLPLDLNKGARGNKIFLWYKTADYRAITRIQFSFNDWMKQGLKDAGYRLVDKDLNKGAGGSDVFLWFFKGYTEYDVPIVELAVSTDAEDNTKKGQPQWERSACDLNRKAGGDLIYLWMKRQHQTYICDIQVNAGDISNYELFREGYTRIDEDINRDSGGSDILIFYQQTTDEKKAITDLKITTDTSKESRLVKAGYQKVKTNLNDGTKGTPLYLWYKKDEVTKSPISFITVILHPKAKEAYSKAGINVIDTDLNLKSSGHKMFLCFK</sequence>
<dbReference type="GeneTree" id="ENSGT00760000120401"/>
<protein>
    <submittedName>
        <fullName evidence="2">Si:dkey-30j10.5</fullName>
    </submittedName>
</protein>
<dbReference type="InterPro" id="IPR023341">
    <property type="entry name" value="MABP"/>
</dbReference>
<dbReference type="AlphaFoldDB" id="A0A096LPZ2"/>
<accession>A0A096LPZ2</accession>
<dbReference type="eggNOG" id="ENOG502RY80">
    <property type="taxonomic scope" value="Eukaryota"/>
</dbReference>
<evidence type="ECO:0000259" key="1">
    <source>
        <dbReference type="PROSITE" id="PS51498"/>
    </source>
</evidence>
<dbReference type="STRING" id="48698.ENSPFOP00000021233"/>
<proteinExistence type="predicted"/>
<evidence type="ECO:0000313" key="2">
    <source>
        <dbReference type="Ensembl" id="ENSPFOP00000021233.1"/>
    </source>
</evidence>
<dbReference type="EMBL" id="AYCK01015180">
    <property type="status" value="NOT_ANNOTATED_CDS"/>
    <property type="molecule type" value="Genomic_DNA"/>
</dbReference>
<feature type="domain" description="MABP" evidence="1">
    <location>
        <begin position="145"/>
        <end position="289"/>
    </location>
</feature>